<keyword evidence="8" id="KW-0865">Zymogen</keyword>
<feature type="domain" description="Peptidase A1" evidence="15">
    <location>
        <begin position="198"/>
        <end position="619"/>
    </location>
</feature>
<evidence type="ECO:0000256" key="7">
    <source>
        <dbReference type="ARBA" id="ARBA00022801"/>
    </source>
</evidence>
<feature type="compositionally biased region" description="Gly residues" evidence="13">
    <location>
        <begin position="1"/>
        <end position="11"/>
    </location>
</feature>
<evidence type="ECO:0008006" key="17">
    <source>
        <dbReference type="Google" id="ProtNLM"/>
    </source>
</evidence>
<gene>
    <name evidence="16" type="ORF">BOLC8T52323H</name>
</gene>
<dbReference type="SMART" id="SM00741">
    <property type="entry name" value="SapB"/>
    <property type="match status" value="1"/>
</dbReference>
<dbReference type="InterPro" id="IPR008138">
    <property type="entry name" value="SapB_2"/>
</dbReference>
<protein>
    <recommendedName>
        <fullName evidence="17">Peptidase A1 domain-containing protein</fullName>
    </recommendedName>
</protein>
<reference evidence="16" key="1">
    <citation type="submission" date="2018-11" db="EMBL/GenBank/DDBJ databases">
        <authorList>
            <consortium name="Genoscope - CEA"/>
            <person name="William W."/>
        </authorList>
    </citation>
    <scope>NUCLEOTIDE SEQUENCE</scope>
</reference>
<comment type="similarity">
    <text evidence="2 12">Belongs to the peptidase A1 family.</text>
</comment>
<evidence type="ECO:0000256" key="3">
    <source>
        <dbReference type="ARBA" id="ARBA00022554"/>
    </source>
</evidence>
<dbReference type="Pfam" id="PF00026">
    <property type="entry name" value="Asp"/>
    <property type="match status" value="1"/>
</dbReference>
<dbReference type="InterPro" id="IPR033121">
    <property type="entry name" value="PEPTIDASE_A1"/>
</dbReference>
<dbReference type="PROSITE" id="PS50015">
    <property type="entry name" value="SAP_B"/>
    <property type="match status" value="2"/>
</dbReference>
<dbReference type="InterPro" id="IPR001461">
    <property type="entry name" value="Aspartic_peptidase_A1"/>
</dbReference>
<comment type="subcellular location">
    <subcellularLocation>
        <location evidence="1">Vacuole</location>
    </subcellularLocation>
</comment>
<dbReference type="EMBL" id="LR031879">
    <property type="protein sequence ID" value="VDD59094.1"/>
    <property type="molecule type" value="Genomic_DNA"/>
</dbReference>
<accession>A0A3P6GKE7</accession>
<dbReference type="SUPFAM" id="SSF50630">
    <property type="entry name" value="Acid proteases"/>
    <property type="match status" value="1"/>
</dbReference>
<dbReference type="Gene3D" id="2.40.70.10">
    <property type="entry name" value="Acid Proteases"/>
    <property type="match status" value="2"/>
</dbReference>
<dbReference type="GO" id="GO:0004190">
    <property type="term" value="F:aspartic-type endopeptidase activity"/>
    <property type="evidence" value="ECO:0007669"/>
    <property type="project" value="UniProtKB-KW"/>
</dbReference>
<name>A0A3P6GKE7_BRAOL</name>
<evidence type="ECO:0000256" key="12">
    <source>
        <dbReference type="RuleBase" id="RU000454"/>
    </source>
</evidence>
<evidence type="ECO:0000256" key="8">
    <source>
        <dbReference type="ARBA" id="ARBA00023145"/>
    </source>
</evidence>
<evidence type="ECO:0000256" key="4">
    <source>
        <dbReference type="ARBA" id="ARBA00022670"/>
    </source>
</evidence>
<feature type="region of interest" description="Disordered" evidence="13">
    <location>
        <begin position="1"/>
        <end position="36"/>
    </location>
</feature>
<dbReference type="Gene3D" id="1.10.225.10">
    <property type="entry name" value="Saposin-like"/>
    <property type="match status" value="1"/>
</dbReference>
<dbReference type="FunFam" id="2.40.70.10:FF:000115">
    <property type="entry name" value="Lysosomal aspartic protease"/>
    <property type="match status" value="1"/>
</dbReference>
<evidence type="ECO:0000313" key="16">
    <source>
        <dbReference type="EMBL" id="VDD59094.1"/>
    </source>
</evidence>
<dbReference type="GO" id="GO:0006629">
    <property type="term" value="P:lipid metabolic process"/>
    <property type="evidence" value="ECO:0007669"/>
    <property type="project" value="InterPro"/>
</dbReference>
<dbReference type="FunFam" id="1.10.225.10:FF:000001">
    <property type="entry name" value="Aspartic proteinase A1"/>
    <property type="match status" value="1"/>
</dbReference>
<evidence type="ECO:0000256" key="9">
    <source>
        <dbReference type="ARBA" id="ARBA00023157"/>
    </source>
</evidence>
<evidence type="ECO:0000256" key="10">
    <source>
        <dbReference type="ARBA" id="ARBA00023180"/>
    </source>
</evidence>
<dbReference type="InterPro" id="IPR033869">
    <property type="entry name" value="Phytepsin"/>
</dbReference>
<dbReference type="PROSITE" id="PS51767">
    <property type="entry name" value="PEPTIDASE_A1"/>
    <property type="match status" value="1"/>
</dbReference>
<evidence type="ECO:0000259" key="15">
    <source>
        <dbReference type="PROSITE" id="PS51767"/>
    </source>
</evidence>
<dbReference type="PANTHER" id="PTHR47966:SF76">
    <property type="entry name" value="ASPARTIC PROTEINASE A1"/>
    <property type="match status" value="1"/>
</dbReference>
<dbReference type="InterPro" id="IPR011001">
    <property type="entry name" value="Saposin-like"/>
</dbReference>
<keyword evidence="7 12" id="KW-0378">Hydrolase</keyword>
<dbReference type="FunFam" id="2.40.70.10:FF:000002">
    <property type="entry name" value="Vacuolar aspartic proteinase"/>
    <property type="match status" value="1"/>
</dbReference>
<dbReference type="CDD" id="cd06098">
    <property type="entry name" value="phytepsin"/>
    <property type="match status" value="1"/>
</dbReference>
<proteinExistence type="inferred from homology"/>
<feature type="domain" description="Saposin B-type" evidence="14">
    <location>
        <begin position="492"/>
        <end position="533"/>
    </location>
</feature>
<evidence type="ECO:0000259" key="14">
    <source>
        <dbReference type="PROSITE" id="PS50015"/>
    </source>
</evidence>
<feature type="disulfide bond" evidence="11">
    <location>
        <begin position="229"/>
        <end position="235"/>
    </location>
</feature>
<keyword evidence="9 11" id="KW-1015">Disulfide bond</keyword>
<feature type="compositionally biased region" description="Basic and acidic residues" evidence="13">
    <location>
        <begin position="15"/>
        <end position="26"/>
    </location>
</feature>
<keyword evidence="6 12" id="KW-0064">Aspartyl protease</keyword>
<evidence type="ECO:0000256" key="6">
    <source>
        <dbReference type="ARBA" id="ARBA00022750"/>
    </source>
</evidence>
<evidence type="ECO:0000256" key="5">
    <source>
        <dbReference type="ARBA" id="ARBA00022729"/>
    </source>
</evidence>
<dbReference type="PANTHER" id="PTHR47966">
    <property type="entry name" value="BETA-SITE APP-CLEAVING ENZYME, ISOFORM A-RELATED"/>
    <property type="match status" value="1"/>
</dbReference>
<dbReference type="InterPro" id="IPR008139">
    <property type="entry name" value="SaposinB_dom"/>
</dbReference>
<dbReference type="InterPro" id="IPR021109">
    <property type="entry name" value="Peptidase_aspartic_dom_sf"/>
</dbReference>
<dbReference type="GO" id="GO:0006508">
    <property type="term" value="P:proteolysis"/>
    <property type="evidence" value="ECO:0007669"/>
    <property type="project" value="UniProtKB-KW"/>
</dbReference>
<keyword evidence="5" id="KW-0732">Signal</keyword>
<dbReference type="SUPFAM" id="SSF47862">
    <property type="entry name" value="Saposin"/>
    <property type="match status" value="1"/>
</dbReference>
<dbReference type="PRINTS" id="PR00792">
    <property type="entry name" value="PEPSIN"/>
</dbReference>
<evidence type="ECO:0000256" key="13">
    <source>
        <dbReference type="SAM" id="MobiDB-lite"/>
    </source>
</evidence>
<sequence>MSSSRGNGGGLESDDQSKKVSSDPNEKVNSPVSLSVPCEDVRTEENLADVHEENQQLYEEVLKQTKKTNTALAKQSELYEKLIFGTSKSIGADCIPANSPDTNVKPGASRAFASVKMGIYSKTVALSLIVSFLLFLSASAERNDGTFRVGLKKLKLDPKSRIAARVGSKQLKPLRGYSLGDSGDADIVTLKNYLDAQYYGEIAIGTPPQKFTVVFDTGSSNLWVPSSKCYFSIACLFHSKYKSSRSSTYEKNGKSAAIHYGTGAIAGFFSNDAVTVGDLVVKDQEFIEATKEPGITFVLAKFDGILGLGFQEISVGNAAPVWYNMLKQGLIKEPVFSFWLNRNAEDEEGGELVFGGVDPNHYKGEHTYVPVTQKGYWQFDMGDVLIGGASTGYCESGCSAIADSGTSLLAGPTTVITMINHAIGAAGVVSQQCKIVVDQYGQTILDLLLSETQPKKICSQIGLCTFDGKRGVSMGIESVVDKENAKSSSGVGDAACSACEMAVVWIQSQLRQNMTQERILDYINDLCERLPSPMGESAVDCAQLSTMPTVSLTIGGKVFDLAPEEYVLKVGEGPAAQCISGFIALDVAPPRGPLWILGDVFMGKYHTVFDFGKEQVGFAEAA</sequence>
<evidence type="ECO:0000256" key="11">
    <source>
        <dbReference type="PIRSR" id="PIRSR601461-2"/>
    </source>
</evidence>
<dbReference type="PROSITE" id="PS00141">
    <property type="entry name" value="ASP_PROTEASE"/>
    <property type="match status" value="2"/>
</dbReference>
<feature type="domain" description="Saposin B-type" evidence="14">
    <location>
        <begin position="428"/>
        <end position="468"/>
    </location>
</feature>
<dbReference type="GO" id="GO:0005773">
    <property type="term" value="C:vacuole"/>
    <property type="evidence" value="ECO:0007669"/>
    <property type="project" value="UniProtKB-SubCell"/>
</dbReference>
<evidence type="ECO:0000256" key="2">
    <source>
        <dbReference type="ARBA" id="ARBA00007447"/>
    </source>
</evidence>
<keyword evidence="4 12" id="KW-0645">Protease</keyword>
<organism evidence="16">
    <name type="scientific">Brassica oleracea</name>
    <name type="common">Wild cabbage</name>
    <dbReference type="NCBI Taxonomy" id="3712"/>
    <lineage>
        <taxon>Eukaryota</taxon>
        <taxon>Viridiplantae</taxon>
        <taxon>Streptophyta</taxon>
        <taxon>Embryophyta</taxon>
        <taxon>Tracheophyta</taxon>
        <taxon>Spermatophyta</taxon>
        <taxon>Magnoliopsida</taxon>
        <taxon>eudicotyledons</taxon>
        <taxon>Gunneridae</taxon>
        <taxon>Pentapetalae</taxon>
        <taxon>rosids</taxon>
        <taxon>malvids</taxon>
        <taxon>Brassicales</taxon>
        <taxon>Brassicaceae</taxon>
        <taxon>Brassiceae</taxon>
        <taxon>Brassica</taxon>
    </lineage>
</organism>
<evidence type="ECO:0000256" key="1">
    <source>
        <dbReference type="ARBA" id="ARBA00004116"/>
    </source>
</evidence>
<dbReference type="Pfam" id="PF05184">
    <property type="entry name" value="SapB_1"/>
    <property type="match status" value="1"/>
</dbReference>
<dbReference type="InterPro" id="IPR001969">
    <property type="entry name" value="Aspartic_peptidase_AS"/>
</dbReference>
<dbReference type="InterPro" id="IPR007856">
    <property type="entry name" value="SapB_1"/>
</dbReference>
<dbReference type="Pfam" id="PF03489">
    <property type="entry name" value="SapB_2"/>
    <property type="match status" value="1"/>
</dbReference>
<dbReference type="AlphaFoldDB" id="A0A3P6GKE7"/>
<keyword evidence="3" id="KW-0926">Vacuole</keyword>
<keyword evidence="10" id="KW-0325">Glycoprotein</keyword>